<feature type="compositionally biased region" description="Pro residues" evidence="1">
    <location>
        <begin position="655"/>
        <end position="673"/>
    </location>
</feature>
<dbReference type="Proteomes" id="UP000199323">
    <property type="component" value="Unassembled WGS sequence"/>
</dbReference>
<name>A0A1I2E8S0_9ACTN</name>
<sequence>MLKGIRSIVPIGRPLQRSVAGNALLLHPRGRRDPAAWRFAACLARDEQHTLVVVDIPDDTVGDAAEAVTHALSDRPGSLRLVLGGGTSQDVRRTGQRIADSRGALVVVPDGELLPTAGGGLSVPGGRGSGWLRMRPGRPPEHDSMHFPKPHWQFSTMDRPWATSPYGVVEPLPCGVWLRGARPDAAAENRRWLFDRLYADPDVMTVVLGCPGGPAVPLADVAGFWATVMPSVRRRTRFVHFGPVALPQEGEALGQQLADLLDAQVAVLAGVPVEARTAPDLPPRTAPRLADGRLGDPAFAAELRYAPRGAATAAPPPVLVGVREPLSGYRPLGTGVYEYTLDAVLEVVQSGLWVRPHQEPADGDDVRRIPPAPGETLVLFDRGAPGMASRMHALAEDIVWRLGADGRTGLVVRPADDPALDTSAWSAEPVAVPDARDAVAAAIPAPARPAGVPPWAAEAAAEAVTEVPAEPAAAGENVRAAGGAVAPVPVPVPEPARTDDALLSATAAADLSEPPVRGLREESAPPAERPSAPQQLTALDSDGMPSPPTAATVMAEAGAAEAGALETPVSGTAVAEPDEPADGVGTAEGATRSGVTVQAATHTAPPESAAPRTPAATAEPGPLPLPGADRPAQPHAAPPATPAPALPIPTSTEPSPTPPTAVPTPAPASPAPNLPTSTAPDTTPPATTPSPVATPAPALPFPTSTDPSATPPTAAASPTAPAPAAAPAAVPPVNGITRAAPGGPAGAPAAPRPVGLRLESSEPVPSAGADRTLPEAVPDAPSATAPTVAAGARVLVQPVPKGAACAVPPERGIEREREWVRKTFRAQYDALAGTVARVMSQVPGLRDVTGGGAVDAETDLVALRLYLSGNHAEVDAAVRSARTGPHVPLARCVASGLRRLPSHRGPTLFDAELSAAQRAWYTEGRLVTEWAFCAASLLPAGSAPAVAAPSFLMWSMTARRTGPLDSGAPDRVIFLPGTAFKVLRPAEGPESPVLLRELTPQEVGPDGRVAPGRIPLDDLALESLTRAADSLSAKPAPVAPGPRSGPAAVPPGLLSANGRPRTGVRPPAPAESTPHKGATL</sequence>
<organism evidence="2 3">
    <name type="scientific">Actinacidiphila alni</name>
    <dbReference type="NCBI Taxonomy" id="380248"/>
    <lineage>
        <taxon>Bacteria</taxon>
        <taxon>Bacillati</taxon>
        <taxon>Actinomycetota</taxon>
        <taxon>Actinomycetes</taxon>
        <taxon>Kitasatosporales</taxon>
        <taxon>Streptomycetaceae</taxon>
        <taxon>Actinacidiphila</taxon>
    </lineage>
</organism>
<dbReference type="EMBL" id="FONG01000006">
    <property type="protein sequence ID" value="SFE89087.1"/>
    <property type="molecule type" value="Genomic_DNA"/>
</dbReference>
<gene>
    <name evidence="2" type="ORF">SAMN05216251_10678</name>
</gene>
<accession>A0A1I2E8S0</accession>
<proteinExistence type="predicted"/>
<dbReference type="STRING" id="380248.SAMN05216251_10678"/>
<feature type="region of interest" description="Disordered" evidence="1">
    <location>
        <begin position="507"/>
        <end position="550"/>
    </location>
</feature>
<dbReference type="Gene3D" id="3.90.176.10">
    <property type="entry name" value="Toxin ADP-ribosyltransferase, Chain A, domain 1"/>
    <property type="match status" value="1"/>
</dbReference>
<dbReference type="RefSeq" id="WP_143120556.1">
    <property type="nucleotide sequence ID" value="NZ_FONG01000006.1"/>
</dbReference>
<feature type="region of interest" description="Disordered" evidence="1">
    <location>
        <begin position="1031"/>
        <end position="1080"/>
    </location>
</feature>
<evidence type="ECO:0008006" key="4">
    <source>
        <dbReference type="Google" id="ProtNLM"/>
    </source>
</evidence>
<dbReference type="AlphaFoldDB" id="A0A1I2E8S0"/>
<evidence type="ECO:0000256" key="1">
    <source>
        <dbReference type="SAM" id="MobiDB-lite"/>
    </source>
</evidence>
<dbReference type="OrthoDB" id="3320501at2"/>
<protein>
    <recommendedName>
        <fullName evidence="4">Basic proline-rich protein</fullName>
    </recommendedName>
</protein>
<reference evidence="2 3" key="1">
    <citation type="submission" date="2016-10" db="EMBL/GenBank/DDBJ databases">
        <authorList>
            <person name="de Groot N.N."/>
        </authorList>
    </citation>
    <scope>NUCLEOTIDE SEQUENCE [LARGE SCALE GENOMIC DNA]</scope>
    <source>
        <strain evidence="2 3">CGMCC 4.3510</strain>
    </source>
</reference>
<feature type="compositionally biased region" description="Pro residues" evidence="1">
    <location>
        <begin position="636"/>
        <end position="647"/>
    </location>
</feature>
<feature type="compositionally biased region" description="Low complexity" evidence="1">
    <location>
        <begin position="524"/>
        <end position="533"/>
    </location>
</feature>
<evidence type="ECO:0000313" key="2">
    <source>
        <dbReference type="EMBL" id="SFE89087.1"/>
    </source>
</evidence>
<feature type="region of interest" description="Disordered" evidence="1">
    <location>
        <begin position="563"/>
        <end position="784"/>
    </location>
</feature>
<feature type="compositionally biased region" description="Low complexity" evidence="1">
    <location>
        <begin position="603"/>
        <end position="620"/>
    </location>
</feature>
<feature type="compositionally biased region" description="Low complexity" evidence="1">
    <location>
        <begin position="701"/>
        <end position="753"/>
    </location>
</feature>
<evidence type="ECO:0000313" key="3">
    <source>
        <dbReference type="Proteomes" id="UP000199323"/>
    </source>
</evidence>
<keyword evidence="3" id="KW-1185">Reference proteome</keyword>
<feature type="compositionally biased region" description="Pro residues" evidence="1">
    <location>
        <begin position="682"/>
        <end position="700"/>
    </location>
</feature>